<dbReference type="InterPro" id="IPR002104">
    <property type="entry name" value="Integrase_catalytic"/>
</dbReference>
<name>A0A0A1GQZ8_9LACO</name>
<dbReference type="InterPro" id="IPR011010">
    <property type="entry name" value="DNA_brk_join_enz"/>
</dbReference>
<accession>A0A0A1GQZ8</accession>
<dbReference type="AlphaFoldDB" id="A0A0A1GQZ8"/>
<reference evidence="3 4" key="1">
    <citation type="submission" date="2014-11" db="EMBL/GenBank/DDBJ databases">
        <title>Complete genome sequence and analysis of Lactobacillus hokkaidonensis LOOC260T.</title>
        <authorList>
            <person name="Tanizawa Y."/>
            <person name="Tohno M."/>
            <person name="Kaminuma E."/>
            <person name="Nakamura Y."/>
            <person name="Arita M."/>
        </authorList>
    </citation>
    <scope>NUCLEOTIDE SEQUENCE [LARGE SCALE GENOMIC DNA]</scope>
    <source>
        <strain evidence="3 4">LOOC260</strain>
    </source>
</reference>
<keyword evidence="1" id="KW-0233">DNA recombination</keyword>
<dbReference type="PROSITE" id="PS51898">
    <property type="entry name" value="TYR_RECOMBINASE"/>
    <property type="match status" value="1"/>
</dbReference>
<dbReference type="InterPro" id="IPR013762">
    <property type="entry name" value="Integrase-like_cat_sf"/>
</dbReference>
<proteinExistence type="predicted"/>
<evidence type="ECO:0000313" key="3">
    <source>
        <dbReference type="EMBL" id="BAP84707.1"/>
    </source>
</evidence>
<organism evidence="3 4">
    <name type="scientific">Paucilactobacillus hokkaidonensis JCM 18461</name>
    <dbReference type="NCBI Taxonomy" id="1291742"/>
    <lineage>
        <taxon>Bacteria</taxon>
        <taxon>Bacillati</taxon>
        <taxon>Bacillota</taxon>
        <taxon>Bacilli</taxon>
        <taxon>Lactobacillales</taxon>
        <taxon>Lactobacillaceae</taxon>
        <taxon>Paucilactobacillus</taxon>
    </lineage>
</organism>
<dbReference type="HOGENOM" id="CLU_163238_0_0_9"/>
<dbReference type="GO" id="GO:0006310">
    <property type="term" value="P:DNA recombination"/>
    <property type="evidence" value="ECO:0007669"/>
    <property type="project" value="UniProtKB-KW"/>
</dbReference>
<dbReference type="KEGG" id="lho:LOOC260_101290"/>
<sequence length="101" mass="11495">MFTFTNSKGEINQPVIPEYLNNRLNTIKKHHPELAKTHPHALRHTFATLAKEGGATMEDISKALTHSDEKTTRLYVDEPNVVDLSAQKKFAIRLDQERNAN</sequence>
<dbReference type="Proteomes" id="UP000031620">
    <property type="component" value="Chromosome"/>
</dbReference>
<evidence type="ECO:0000313" key="4">
    <source>
        <dbReference type="Proteomes" id="UP000031620"/>
    </source>
</evidence>
<dbReference type="Pfam" id="PF00589">
    <property type="entry name" value="Phage_integrase"/>
    <property type="match status" value="1"/>
</dbReference>
<evidence type="ECO:0000259" key="2">
    <source>
        <dbReference type="PROSITE" id="PS51898"/>
    </source>
</evidence>
<dbReference type="GO" id="GO:0015074">
    <property type="term" value="P:DNA integration"/>
    <property type="evidence" value="ECO:0007669"/>
    <property type="project" value="InterPro"/>
</dbReference>
<dbReference type="STRING" id="1291742.LOOC260_101290"/>
<feature type="domain" description="Tyr recombinase" evidence="2">
    <location>
        <begin position="1"/>
        <end position="89"/>
    </location>
</feature>
<dbReference type="GO" id="GO:0003677">
    <property type="term" value="F:DNA binding"/>
    <property type="evidence" value="ECO:0007669"/>
    <property type="project" value="InterPro"/>
</dbReference>
<protein>
    <recommendedName>
        <fullName evidence="2">Tyr recombinase domain-containing protein</fullName>
    </recommendedName>
</protein>
<gene>
    <name evidence="3" type="ORF">LOOC260_101290</name>
</gene>
<dbReference type="EMBL" id="AP014680">
    <property type="protein sequence ID" value="BAP84707.1"/>
    <property type="molecule type" value="Genomic_DNA"/>
</dbReference>
<dbReference type="SUPFAM" id="SSF56349">
    <property type="entry name" value="DNA breaking-rejoining enzymes"/>
    <property type="match status" value="1"/>
</dbReference>
<evidence type="ECO:0000256" key="1">
    <source>
        <dbReference type="ARBA" id="ARBA00023172"/>
    </source>
</evidence>
<dbReference type="Gene3D" id="1.10.443.10">
    <property type="entry name" value="Intergrase catalytic core"/>
    <property type="match status" value="1"/>
</dbReference>